<protein>
    <recommendedName>
        <fullName evidence="5">Maternal effect embryo arrest protein</fullName>
    </recommendedName>
</protein>
<feature type="transmembrane region" description="Helical" evidence="2">
    <location>
        <begin position="167"/>
        <end position="193"/>
    </location>
</feature>
<feature type="region of interest" description="Disordered" evidence="1">
    <location>
        <begin position="1"/>
        <end position="27"/>
    </location>
</feature>
<dbReference type="Proteomes" id="UP000030689">
    <property type="component" value="Unassembled WGS sequence"/>
</dbReference>
<keyword evidence="2" id="KW-0812">Transmembrane</keyword>
<evidence type="ECO:0000313" key="4">
    <source>
        <dbReference type="Proteomes" id="UP000030689"/>
    </source>
</evidence>
<dbReference type="eggNOG" id="ENOG502QQZ2">
    <property type="taxonomic scope" value="Eukaryota"/>
</dbReference>
<keyword evidence="2" id="KW-0472">Membrane</keyword>
<feature type="transmembrane region" description="Helical" evidence="2">
    <location>
        <begin position="126"/>
        <end position="147"/>
    </location>
</feature>
<evidence type="ECO:0000256" key="2">
    <source>
        <dbReference type="SAM" id="Phobius"/>
    </source>
</evidence>
<proteinExistence type="predicted"/>
<sequence length="195" mass="20736">MADSDIETSSNHNSNSSNSSNSNQSASSTTSVHVSALDGIVNANSLFTVAVFVGIAFDQPRELTLTDRTECNAGLDVERDLVVFEVISFAFFLFSSLVAQGMKLAINLLNSKETDEVFKANINSDVLRLGVVGAAGGSILGCVFLLLSMVEVIQLRLGLLSCGGSLAIHTVLVLVVLVSSALSVYIFTVFYSFRK</sequence>
<dbReference type="PANTHER" id="PTHR33430:SF8">
    <property type="entry name" value="OS04G0110200 PROTEIN"/>
    <property type="match status" value="1"/>
</dbReference>
<evidence type="ECO:0000313" key="3">
    <source>
        <dbReference type="EMBL" id="ESQ33163.1"/>
    </source>
</evidence>
<name>V4L0C4_EUTSA</name>
<gene>
    <name evidence="3" type="ORF">EUTSA_v10005283mg</name>
</gene>
<evidence type="ECO:0000256" key="1">
    <source>
        <dbReference type="SAM" id="MobiDB-lite"/>
    </source>
</evidence>
<dbReference type="OrthoDB" id="666653at2759"/>
<dbReference type="AlphaFoldDB" id="V4L0C4"/>
<keyword evidence="4" id="KW-1185">Reference proteome</keyword>
<organism evidence="3 4">
    <name type="scientific">Eutrema salsugineum</name>
    <name type="common">Saltwater cress</name>
    <name type="synonym">Sisymbrium salsugineum</name>
    <dbReference type="NCBI Taxonomy" id="72664"/>
    <lineage>
        <taxon>Eukaryota</taxon>
        <taxon>Viridiplantae</taxon>
        <taxon>Streptophyta</taxon>
        <taxon>Embryophyta</taxon>
        <taxon>Tracheophyta</taxon>
        <taxon>Spermatophyta</taxon>
        <taxon>Magnoliopsida</taxon>
        <taxon>eudicotyledons</taxon>
        <taxon>Gunneridae</taxon>
        <taxon>Pentapetalae</taxon>
        <taxon>rosids</taxon>
        <taxon>malvids</taxon>
        <taxon>Brassicales</taxon>
        <taxon>Brassicaceae</taxon>
        <taxon>Eutremeae</taxon>
        <taxon>Eutrema</taxon>
    </lineage>
</organism>
<dbReference type="PANTHER" id="PTHR33430">
    <property type="entry name" value="MATERNAL EFFECT EMBRYO ARREST PROTEIN"/>
    <property type="match status" value="1"/>
</dbReference>
<dbReference type="Gramene" id="ESQ33163">
    <property type="protein sequence ID" value="ESQ33163"/>
    <property type="gene ID" value="EUTSA_v10005283mg"/>
</dbReference>
<accession>V4L0C4</accession>
<dbReference type="KEGG" id="eus:EUTSA_v10005283mg"/>
<dbReference type="EMBL" id="KI517748">
    <property type="protein sequence ID" value="ESQ33163.1"/>
    <property type="molecule type" value="Genomic_DNA"/>
</dbReference>
<feature type="transmembrane region" description="Helical" evidence="2">
    <location>
        <begin position="86"/>
        <end position="106"/>
    </location>
</feature>
<evidence type="ECO:0008006" key="5">
    <source>
        <dbReference type="Google" id="ProtNLM"/>
    </source>
</evidence>
<dbReference type="STRING" id="72664.V4L0C4"/>
<dbReference type="OMA" id="NDAKHEC"/>
<feature type="compositionally biased region" description="Low complexity" evidence="1">
    <location>
        <begin position="8"/>
        <end position="27"/>
    </location>
</feature>
<keyword evidence="2" id="KW-1133">Transmembrane helix</keyword>
<reference evidence="3 4" key="1">
    <citation type="journal article" date="2013" name="Front. Plant Sci.">
        <title>The Reference Genome of the Halophytic Plant Eutrema salsugineum.</title>
        <authorList>
            <person name="Yang R."/>
            <person name="Jarvis D.E."/>
            <person name="Chen H."/>
            <person name="Beilstein M.A."/>
            <person name="Grimwood J."/>
            <person name="Jenkins J."/>
            <person name="Shu S."/>
            <person name="Prochnik S."/>
            <person name="Xin M."/>
            <person name="Ma C."/>
            <person name="Schmutz J."/>
            <person name="Wing R.A."/>
            <person name="Mitchell-Olds T."/>
            <person name="Schumaker K.S."/>
            <person name="Wang X."/>
        </authorList>
    </citation>
    <scope>NUCLEOTIDE SEQUENCE [LARGE SCALE GENOMIC DNA]</scope>
</reference>